<feature type="transmembrane region" description="Helical" evidence="1">
    <location>
        <begin position="508"/>
        <end position="532"/>
    </location>
</feature>
<feature type="chain" id="PRO_5041409147" description="C4-dicarboxylate ABC transporter permease" evidence="2">
    <location>
        <begin position="25"/>
        <end position="947"/>
    </location>
</feature>
<evidence type="ECO:0000313" key="6">
    <source>
        <dbReference type="Proteomes" id="UP001178507"/>
    </source>
</evidence>
<dbReference type="InterPro" id="IPR042100">
    <property type="entry name" value="Bug_dom1"/>
</dbReference>
<feature type="transmembrane region" description="Helical" evidence="1">
    <location>
        <begin position="446"/>
        <end position="466"/>
    </location>
</feature>
<dbReference type="PROSITE" id="PS51318">
    <property type="entry name" value="TAT"/>
    <property type="match status" value="1"/>
</dbReference>
<comment type="caution">
    <text evidence="5">The sequence shown here is derived from an EMBL/GenBank/DDBJ whole genome shotgun (WGS) entry which is preliminary data.</text>
</comment>
<feature type="transmembrane region" description="Helical" evidence="1">
    <location>
        <begin position="416"/>
        <end position="440"/>
    </location>
</feature>
<evidence type="ECO:0000259" key="4">
    <source>
        <dbReference type="Pfam" id="PF07331"/>
    </source>
</evidence>
<feature type="transmembrane region" description="Helical" evidence="1">
    <location>
        <begin position="809"/>
        <end position="827"/>
    </location>
</feature>
<keyword evidence="2" id="KW-0732">Signal</keyword>
<feature type="transmembrane region" description="Helical" evidence="1">
    <location>
        <begin position="920"/>
        <end position="942"/>
    </location>
</feature>
<dbReference type="InterPro" id="IPR005064">
    <property type="entry name" value="BUG"/>
</dbReference>
<evidence type="ECO:0000256" key="1">
    <source>
        <dbReference type="SAM" id="Phobius"/>
    </source>
</evidence>
<gene>
    <name evidence="5" type="ORF">EVOR1521_LOCUS16883</name>
</gene>
<dbReference type="SUPFAM" id="SSF53850">
    <property type="entry name" value="Periplasmic binding protein-like II"/>
    <property type="match status" value="1"/>
</dbReference>
<keyword evidence="6" id="KW-1185">Reference proteome</keyword>
<feature type="transmembrane region" description="Helical" evidence="1">
    <location>
        <begin position="723"/>
        <end position="741"/>
    </location>
</feature>
<reference evidence="5" key="1">
    <citation type="submission" date="2023-08" db="EMBL/GenBank/DDBJ databases">
        <authorList>
            <person name="Chen Y."/>
            <person name="Shah S."/>
            <person name="Dougan E. K."/>
            <person name="Thang M."/>
            <person name="Chan C."/>
        </authorList>
    </citation>
    <scope>NUCLEOTIDE SEQUENCE</scope>
</reference>
<feature type="transmembrane region" description="Helical" evidence="1">
    <location>
        <begin position="880"/>
        <end position="908"/>
    </location>
</feature>
<sequence>MIARRSLIALTALGLAAAVAPAQADYPERPVTYIIPYNPGGESDVTARFQEQHFKGITGQDVVIQYKPGAGGATAWAQLNGFEPDGYTIMNVNFPHAILQPAMKDVGYQTEDVAPAYIFHYTPDAIVVRADSPYQTLQDLIDDATANPGTVTFGGSGTNSANHLAAVRFDQMTGAKTTYIPFKGSAPAMAAVLGGQIKAAMTYTTQGIKAGDQVRVLAVATPERIEAYPDVPTFNELGFDFVGGAYRGVTLPKDAPQEVRQRLSDIIGEINAVPEFRQQLIDNGYVPVDIPTGEIDQWLADRKADYAGGIEHVSVIDALLNAITPFNLALALFGVIAGTFIGALPGLSATMAVAVLVPFTFTMDPASGLIALGAVYTGAIYGGAYSAILVNTPGTPAAIATSMDGFPMAKRGDGDLAVTLSCLGSVVGGMVGALALLLLAPPLSQVALAFGPVEYFWLAIFGLSLIATLSRGNTVKGLVGGAIGLILSCVGSAVVGGDVRFTFGQTQLLGGIPVIPALIGLYCIPVLIDLVIKKEAHLERRAEAVSGFRFTEAVGLMLRSKFNLFRSAVLGTAVGILPAAGGSVAGLIAYSEAKRTSKKPEDFGHGATDGVIASEAANSATVGGGFIPTLVLGIPGTPPDAIILGALLVQGIRTGPQLFTQQADIVYTFVFGLIIGTLFMLPTGLIIGRYAFRLIVSVPKTVLAPSIALLTVIGSFAIESNTVHVVIMVVLGVFGWLIARVGFEASPIVLGLILGPIAEAGFVQAWLIGGAQGSIPAMFFGRPLSLAIIFMIVLTLASPALVNWRRISAPDIIAAAIALTFGAYALYEARTMSDLGAVFPVTAAIVLIAGATAILALGFMRPANRQTAPPTEWKRFAYAVITLFAWAVLLKPLGFVITSALGMLAITLAARREPMAAKAAALHALNGIILIGAFYAVMRYLLKIAVP</sequence>
<feature type="transmembrane region" description="Helical" evidence="1">
    <location>
        <begin position="748"/>
        <end position="768"/>
    </location>
</feature>
<name>A0AA36IPT4_9DINO</name>
<dbReference type="PANTHER" id="PTHR35342:SF5">
    <property type="entry name" value="TRICARBOXYLIC TRANSPORT PROTEIN"/>
    <property type="match status" value="1"/>
</dbReference>
<feature type="signal peptide" evidence="2">
    <location>
        <begin position="1"/>
        <end position="24"/>
    </location>
</feature>
<evidence type="ECO:0000259" key="3">
    <source>
        <dbReference type="Pfam" id="PF01970"/>
    </source>
</evidence>
<feature type="transmembrane region" description="Helical" evidence="1">
    <location>
        <begin position="694"/>
        <end position="717"/>
    </location>
</feature>
<feature type="domain" description="DUF1468" evidence="4">
    <location>
        <begin position="813"/>
        <end position="947"/>
    </location>
</feature>
<keyword evidence="1" id="KW-0472">Membrane</keyword>
<protein>
    <recommendedName>
        <fullName evidence="7">C4-dicarboxylate ABC transporter permease</fullName>
    </recommendedName>
</protein>
<feature type="transmembrane region" description="Helical" evidence="1">
    <location>
        <begin position="328"/>
        <end position="357"/>
    </location>
</feature>
<feature type="domain" description="DUF112" evidence="3">
    <location>
        <begin position="328"/>
        <end position="750"/>
    </location>
</feature>
<feature type="transmembrane region" description="Helical" evidence="1">
    <location>
        <begin position="478"/>
        <end position="496"/>
    </location>
</feature>
<dbReference type="InterPro" id="IPR002823">
    <property type="entry name" value="DUF112_TM"/>
</dbReference>
<evidence type="ECO:0008006" key="7">
    <source>
        <dbReference type="Google" id="ProtNLM"/>
    </source>
</evidence>
<dbReference type="Pfam" id="PF03401">
    <property type="entry name" value="TctC"/>
    <property type="match status" value="1"/>
</dbReference>
<dbReference type="Pfam" id="PF07331">
    <property type="entry name" value="TctB"/>
    <property type="match status" value="1"/>
</dbReference>
<evidence type="ECO:0000313" key="5">
    <source>
        <dbReference type="EMBL" id="CAJ1391619.1"/>
    </source>
</evidence>
<dbReference type="Gene3D" id="3.40.190.10">
    <property type="entry name" value="Periplasmic binding protein-like II"/>
    <property type="match status" value="1"/>
</dbReference>
<dbReference type="Gene3D" id="3.40.190.150">
    <property type="entry name" value="Bordetella uptake gene, domain 1"/>
    <property type="match status" value="1"/>
</dbReference>
<evidence type="ECO:0000256" key="2">
    <source>
        <dbReference type="SAM" id="SignalP"/>
    </source>
</evidence>
<dbReference type="Pfam" id="PF01970">
    <property type="entry name" value="TctA"/>
    <property type="match status" value="1"/>
</dbReference>
<organism evidence="5 6">
    <name type="scientific">Effrenium voratum</name>
    <dbReference type="NCBI Taxonomy" id="2562239"/>
    <lineage>
        <taxon>Eukaryota</taxon>
        <taxon>Sar</taxon>
        <taxon>Alveolata</taxon>
        <taxon>Dinophyceae</taxon>
        <taxon>Suessiales</taxon>
        <taxon>Symbiodiniaceae</taxon>
        <taxon>Effrenium</taxon>
    </lineage>
</organism>
<dbReference type="InterPro" id="IPR009936">
    <property type="entry name" value="DUF1468"/>
</dbReference>
<dbReference type="CDD" id="cd07012">
    <property type="entry name" value="PBP2_Bug_TTT"/>
    <property type="match status" value="1"/>
</dbReference>
<dbReference type="AlphaFoldDB" id="A0AA36IPT4"/>
<dbReference type="PANTHER" id="PTHR35342">
    <property type="entry name" value="TRICARBOXYLIC TRANSPORT PROTEIN"/>
    <property type="match status" value="1"/>
</dbReference>
<keyword evidence="1" id="KW-0812">Transmembrane</keyword>
<feature type="transmembrane region" description="Helical" evidence="1">
    <location>
        <begin position="780"/>
        <end position="802"/>
    </location>
</feature>
<feature type="transmembrane region" description="Helical" evidence="1">
    <location>
        <begin position="665"/>
        <end position="687"/>
    </location>
</feature>
<keyword evidence="1" id="KW-1133">Transmembrane helix</keyword>
<proteinExistence type="predicted"/>
<accession>A0AA36IPT4</accession>
<dbReference type="Proteomes" id="UP001178507">
    <property type="component" value="Unassembled WGS sequence"/>
</dbReference>
<feature type="transmembrane region" description="Helical" evidence="1">
    <location>
        <begin position="567"/>
        <end position="590"/>
    </location>
</feature>
<feature type="transmembrane region" description="Helical" evidence="1">
    <location>
        <begin position="839"/>
        <end position="859"/>
    </location>
</feature>
<dbReference type="EMBL" id="CAUJNA010002223">
    <property type="protein sequence ID" value="CAJ1391619.1"/>
    <property type="molecule type" value="Genomic_DNA"/>
</dbReference>
<dbReference type="InterPro" id="IPR006311">
    <property type="entry name" value="TAT_signal"/>
</dbReference>